<dbReference type="Proteomes" id="UP000197587">
    <property type="component" value="Unassembled WGS sequence"/>
</dbReference>
<evidence type="ECO:0000313" key="2">
    <source>
        <dbReference type="Proteomes" id="UP000197587"/>
    </source>
</evidence>
<keyword evidence="2" id="KW-1185">Reference proteome</keyword>
<comment type="caution">
    <text evidence="1">The sequence shown here is derived from an EMBL/GenBank/DDBJ whole genome shotgun (WGS) entry which is preliminary data.</text>
</comment>
<gene>
    <name evidence="1" type="ORF">AP75_08045</name>
</gene>
<name>A0A2D0A6C7_9FLAO</name>
<sequence>MTKEGKEEVILIRVQKLRKEKWKKICSKRKISLTSLIIDSVENRILEDERRSILAFIEKQDNIFIKIETNINQIARIVNGQKFISQTELSNFQNQLKTIVDLKEKQNEIFLKIYSLIANDR</sequence>
<reference evidence="1 2" key="2">
    <citation type="submission" date="2017-05" db="EMBL/GenBank/DDBJ databases">
        <title>Genome of Chryseobacterium haifense.</title>
        <authorList>
            <person name="Newman J.D."/>
        </authorList>
    </citation>
    <scope>NUCLEOTIDE SEQUENCE [LARGE SCALE GENOMIC DNA]</scope>
    <source>
        <strain evidence="1 2">DSM 19056</strain>
    </source>
</reference>
<organism evidence="1 2">
    <name type="scientific">Kaistella haifensis DSM 19056</name>
    <dbReference type="NCBI Taxonomy" id="1450526"/>
    <lineage>
        <taxon>Bacteria</taxon>
        <taxon>Pseudomonadati</taxon>
        <taxon>Bacteroidota</taxon>
        <taxon>Flavobacteriia</taxon>
        <taxon>Flavobacteriales</taxon>
        <taxon>Weeksellaceae</taxon>
        <taxon>Chryseobacterium group</taxon>
        <taxon>Kaistella</taxon>
    </lineage>
</organism>
<protein>
    <recommendedName>
        <fullName evidence="3">Plasmid mobilization relaxosome protein MobC</fullName>
    </recommendedName>
</protein>
<evidence type="ECO:0008006" key="3">
    <source>
        <dbReference type="Google" id="ProtNLM"/>
    </source>
</evidence>
<dbReference type="RefSeq" id="WP_031502068.1">
    <property type="nucleotide sequence ID" value="NZ_JASZ02000015.1"/>
</dbReference>
<proteinExistence type="predicted"/>
<accession>A0A2D0A6C7</accession>
<reference evidence="1 2" key="1">
    <citation type="submission" date="2014-01" db="EMBL/GenBank/DDBJ databases">
        <authorList>
            <consortium name="Genome Consortium for Active Teaching"/>
            <person name="Sontag T.C."/>
            <person name="Newman J.D."/>
        </authorList>
    </citation>
    <scope>NUCLEOTIDE SEQUENCE [LARGE SCALE GENOMIC DNA]</scope>
    <source>
        <strain evidence="1 2">DSM 19056</strain>
    </source>
</reference>
<dbReference type="AlphaFoldDB" id="A0A2D0A6C7"/>
<dbReference type="EMBL" id="JASZ02000015">
    <property type="protein sequence ID" value="OWK98041.1"/>
    <property type="molecule type" value="Genomic_DNA"/>
</dbReference>
<evidence type="ECO:0000313" key="1">
    <source>
        <dbReference type="EMBL" id="OWK98041.1"/>
    </source>
</evidence>